<evidence type="ECO:0000313" key="1">
    <source>
        <dbReference type="EMBL" id="KRO93690.1"/>
    </source>
</evidence>
<protein>
    <submittedName>
        <fullName evidence="1">Uncharacterized protein</fullName>
    </submittedName>
</protein>
<dbReference type="Proteomes" id="UP000051213">
    <property type="component" value="Unassembled WGS sequence"/>
</dbReference>
<reference evidence="1 2" key="1">
    <citation type="submission" date="2015-10" db="EMBL/GenBank/DDBJ databases">
        <title>Metagenome-Assembled Genomes uncover a global brackish microbiome.</title>
        <authorList>
            <person name="Hugerth L.W."/>
            <person name="Larsson J."/>
            <person name="Alneberg J."/>
            <person name="Lindh M.V."/>
            <person name="Legrand C."/>
            <person name="Pinhassi J."/>
            <person name="Andersson A.F."/>
        </authorList>
    </citation>
    <scope>NUCLEOTIDE SEQUENCE [LARGE SCALE GENOMIC DNA]</scope>
    <source>
        <strain evidence="1">BACL26 MAG-121220-bin70</strain>
    </source>
</reference>
<gene>
    <name evidence="1" type="ORF">ABS24_07825</name>
</gene>
<comment type="caution">
    <text evidence="1">The sequence shown here is derived from an EMBL/GenBank/DDBJ whole genome shotgun (WGS) entry which is preliminary data.</text>
</comment>
<evidence type="ECO:0000313" key="2">
    <source>
        <dbReference type="Proteomes" id="UP000051213"/>
    </source>
</evidence>
<accession>A0A0R2U8M9</accession>
<dbReference type="EMBL" id="LICA01000223">
    <property type="protein sequence ID" value="KRO93690.1"/>
    <property type="molecule type" value="Genomic_DNA"/>
</dbReference>
<proteinExistence type="predicted"/>
<dbReference type="AlphaFoldDB" id="A0A0R2U8M9"/>
<sequence>MSVSPQTGLLNHLLIANEAVKIWLTRYKIFHAALVWFILKRPVIDLLHKMRQRLQQIRAALSLSAETTVIRSSIDFHAGKSCSLVNIR</sequence>
<name>A0A0R2U8M9_9GAMM</name>
<organism evidence="1 2">
    <name type="scientific">SAR92 bacterium BACL26 MAG-121220-bin70</name>
    <dbReference type="NCBI Taxonomy" id="1655626"/>
    <lineage>
        <taxon>Bacteria</taxon>
        <taxon>Pseudomonadati</taxon>
        <taxon>Pseudomonadota</taxon>
        <taxon>Gammaproteobacteria</taxon>
        <taxon>Cellvibrionales</taxon>
        <taxon>Porticoccaceae</taxon>
        <taxon>SAR92 clade</taxon>
    </lineage>
</organism>